<comment type="caution">
    <text evidence="1">The sequence shown here is derived from an EMBL/GenBank/DDBJ whole genome shotgun (WGS) entry which is preliminary data.</text>
</comment>
<proteinExistence type="predicted"/>
<dbReference type="RefSeq" id="WP_235292426.1">
    <property type="nucleotide sequence ID" value="NZ_BSOH01000001.1"/>
</dbReference>
<keyword evidence="2" id="KW-1185">Reference proteome</keyword>
<protein>
    <recommendedName>
        <fullName evidence="3">DUF1573 domain-containing protein</fullName>
    </recommendedName>
</protein>
<evidence type="ECO:0008006" key="3">
    <source>
        <dbReference type="Google" id="ProtNLM"/>
    </source>
</evidence>
<gene>
    <name evidence="1" type="ORF">GCM10007940_01490</name>
</gene>
<dbReference type="InterPro" id="IPR013783">
    <property type="entry name" value="Ig-like_fold"/>
</dbReference>
<dbReference type="Pfam" id="PF07610">
    <property type="entry name" value="DUF1573"/>
    <property type="match status" value="1"/>
</dbReference>
<name>A0AA37SM18_9BACT</name>
<dbReference type="EMBL" id="BSOH01000001">
    <property type="protein sequence ID" value="GLR15534.1"/>
    <property type="molecule type" value="Genomic_DNA"/>
</dbReference>
<accession>A0AA37SM18</accession>
<dbReference type="AlphaFoldDB" id="A0AA37SM18"/>
<reference evidence="1" key="2">
    <citation type="submission" date="2023-01" db="EMBL/GenBank/DDBJ databases">
        <title>Draft genome sequence of Portibacter lacus strain NBRC 108769.</title>
        <authorList>
            <person name="Sun Q."/>
            <person name="Mori K."/>
        </authorList>
    </citation>
    <scope>NUCLEOTIDE SEQUENCE</scope>
    <source>
        <strain evidence="1">NBRC 108769</strain>
    </source>
</reference>
<sequence length="140" mass="16312">MKVAFIVLTIFFSNHMYGQKSFDSEVVTPVETTSFEFDKTYVDLGKVTKGEKKIFSYEMRNTGKDNIEIDYLDYCACTEVDYPERKILKPGESMVFNVTFDSTTKDEEETIEIAMELKNVDPKSGLRYYLTLDYHFIIVK</sequence>
<dbReference type="Proteomes" id="UP001156666">
    <property type="component" value="Unassembled WGS sequence"/>
</dbReference>
<dbReference type="Gene3D" id="2.60.40.10">
    <property type="entry name" value="Immunoglobulins"/>
    <property type="match status" value="1"/>
</dbReference>
<evidence type="ECO:0000313" key="1">
    <source>
        <dbReference type="EMBL" id="GLR15534.1"/>
    </source>
</evidence>
<dbReference type="GO" id="GO:0005737">
    <property type="term" value="C:cytoplasm"/>
    <property type="evidence" value="ECO:0007669"/>
    <property type="project" value="UniProtKB-SubCell"/>
</dbReference>
<reference evidence="1" key="1">
    <citation type="journal article" date="2014" name="Int. J. Syst. Evol. Microbiol.">
        <title>Complete genome sequence of Corynebacterium casei LMG S-19264T (=DSM 44701T), isolated from a smear-ripened cheese.</title>
        <authorList>
            <consortium name="US DOE Joint Genome Institute (JGI-PGF)"/>
            <person name="Walter F."/>
            <person name="Albersmeier A."/>
            <person name="Kalinowski J."/>
            <person name="Ruckert C."/>
        </authorList>
    </citation>
    <scope>NUCLEOTIDE SEQUENCE</scope>
    <source>
        <strain evidence="1">NBRC 108769</strain>
    </source>
</reference>
<dbReference type="InterPro" id="IPR011467">
    <property type="entry name" value="DUF1573"/>
</dbReference>
<evidence type="ECO:0000313" key="2">
    <source>
        <dbReference type="Proteomes" id="UP001156666"/>
    </source>
</evidence>
<organism evidence="1 2">
    <name type="scientific">Portibacter lacus</name>
    <dbReference type="NCBI Taxonomy" id="1099794"/>
    <lineage>
        <taxon>Bacteria</taxon>
        <taxon>Pseudomonadati</taxon>
        <taxon>Bacteroidota</taxon>
        <taxon>Saprospiria</taxon>
        <taxon>Saprospirales</taxon>
        <taxon>Haliscomenobacteraceae</taxon>
        <taxon>Portibacter</taxon>
    </lineage>
</organism>